<dbReference type="KEGG" id="vgu:HYG85_14825"/>
<dbReference type="Pfam" id="PF12840">
    <property type="entry name" value="HTH_20"/>
    <property type="match status" value="1"/>
</dbReference>
<evidence type="ECO:0000259" key="4">
    <source>
        <dbReference type="PROSITE" id="PS50987"/>
    </source>
</evidence>
<dbReference type="Gene3D" id="1.10.10.10">
    <property type="entry name" value="Winged helix-like DNA-binding domain superfamily/Winged helix DNA-binding domain"/>
    <property type="match status" value="1"/>
</dbReference>
<keyword evidence="6" id="KW-1185">Reference proteome</keyword>
<dbReference type="InterPro" id="IPR001845">
    <property type="entry name" value="HTH_ArsR_DNA-bd_dom"/>
</dbReference>
<organism evidence="5 6">
    <name type="scientific">Vallitalea guaymasensis</name>
    <dbReference type="NCBI Taxonomy" id="1185412"/>
    <lineage>
        <taxon>Bacteria</taxon>
        <taxon>Bacillati</taxon>
        <taxon>Bacillota</taxon>
        <taxon>Clostridia</taxon>
        <taxon>Lachnospirales</taxon>
        <taxon>Vallitaleaceae</taxon>
        <taxon>Vallitalea</taxon>
    </lineage>
</organism>
<accession>A0A8J8MC76</accession>
<gene>
    <name evidence="5" type="ORF">HYG85_14825</name>
</gene>
<feature type="domain" description="HTH arsR-type" evidence="4">
    <location>
        <begin position="249"/>
        <end position="344"/>
    </location>
</feature>
<proteinExistence type="predicted"/>
<dbReference type="PANTHER" id="PTHR33154:SF38">
    <property type="entry name" value="HTH ARSR-TYPE DOMAIN-CONTAINING PROTEIN"/>
    <property type="match status" value="1"/>
</dbReference>
<dbReference type="Proteomes" id="UP000677305">
    <property type="component" value="Chromosome"/>
</dbReference>
<dbReference type="PROSITE" id="PS50987">
    <property type="entry name" value="HTH_ARSR_2"/>
    <property type="match status" value="1"/>
</dbReference>
<dbReference type="InterPro" id="IPR051081">
    <property type="entry name" value="HTH_MetalResp_TranReg"/>
</dbReference>
<sequence length="345" mass="41340">MVSDINYNIVIDFIQSITRIINANEWPDYAKRFKLNNDISEYVKYVQDNMDPILKRDMEYYCGKFCKGLFAVIFYAIDEDINDIGILLDNMDKMSGEDLVNIIIQKLELDIPKDASEKQIQTVIEDDLRNDMQDLDKVEIYMDYFRYPNEMKERLVITLREYYNKFFESIEQDVKDFMDKKLNEHRLLIKEDYDKFFDNMVMLIDKDVVIDKEVKFYICYFSEIGCGLRYTEDGVYTITYGYGLEQKYDDNMKKMEYRELIKLLNDDNRFKIIDLLGKRSWYSKELADHLGITTATMSYHIKKMSTLGIFDIETGKNKRLYYRLNKNKFIKIVNNMLFDIIDAQE</sequence>
<dbReference type="GO" id="GO:0003700">
    <property type="term" value="F:DNA-binding transcription factor activity"/>
    <property type="evidence" value="ECO:0007669"/>
    <property type="project" value="InterPro"/>
</dbReference>
<dbReference type="CDD" id="cd00090">
    <property type="entry name" value="HTH_ARSR"/>
    <property type="match status" value="1"/>
</dbReference>
<evidence type="ECO:0000313" key="5">
    <source>
        <dbReference type="EMBL" id="QUH30118.1"/>
    </source>
</evidence>
<dbReference type="InterPro" id="IPR036390">
    <property type="entry name" value="WH_DNA-bd_sf"/>
</dbReference>
<keyword evidence="3" id="KW-0804">Transcription</keyword>
<dbReference type="AlphaFoldDB" id="A0A8J8MC76"/>
<dbReference type="SMART" id="SM00418">
    <property type="entry name" value="HTH_ARSR"/>
    <property type="match status" value="1"/>
</dbReference>
<evidence type="ECO:0000256" key="1">
    <source>
        <dbReference type="ARBA" id="ARBA00023015"/>
    </source>
</evidence>
<evidence type="ECO:0000256" key="2">
    <source>
        <dbReference type="ARBA" id="ARBA00023125"/>
    </source>
</evidence>
<dbReference type="SUPFAM" id="SSF46785">
    <property type="entry name" value="Winged helix' DNA-binding domain"/>
    <property type="match status" value="1"/>
</dbReference>
<dbReference type="PANTHER" id="PTHR33154">
    <property type="entry name" value="TRANSCRIPTIONAL REGULATOR, ARSR FAMILY"/>
    <property type="match status" value="1"/>
</dbReference>
<keyword evidence="1" id="KW-0805">Transcription regulation</keyword>
<keyword evidence="2" id="KW-0238">DNA-binding</keyword>
<reference evidence="5 6" key="1">
    <citation type="submission" date="2020-07" db="EMBL/GenBank/DDBJ databases">
        <title>Vallitalea guaymasensis genome.</title>
        <authorList>
            <person name="Postec A."/>
        </authorList>
    </citation>
    <scope>NUCLEOTIDE SEQUENCE [LARGE SCALE GENOMIC DNA]</scope>
    <source>
        <strain evidence="5 6">Ra1766G1</strain>
    </source>
</reference>
<dbReference type="EMBL" id="CP058561">
    <property type="protein sequence ID" value="QUH30118.1"/>
    <property type="molecule type" value="Genomic_DNA"/>
</dbReference>
<dbReference type="RefSeq" id="WP_212690334.1">
    <property type="nucleotide sequence ID" value="NZ_CP058561.1"/>
</dbReference>
<evidence type="ECO:0000313" key="6">
    <source>
        <dbReference type="Proteomes" id="UP000677305"/>
    </source>
</evidence>
<name>A0A8J8MC76_9FIRM</name>
<protein>
    <submittedName>
        <fullName evidence="5">Winged helix-turn-helix transcriptional regulator</fullName>
    </submittedName>
</protein>
<evidence type="ECO:0000256" key="3">
    <source>
        <dbReference type="ARBA" id="ARBA00023163"/>
    </source>
</evidence>
<dbReference type="InterPro" id="IPR011991">
    <property type="entry name" value="ArsR-like_HTH"/>
</dbReference>
<dbReference type="InterPro" id="IPR036388">
    <property type="entry name" value="WH-like_DNA-bd_sf"/>
</dbReference>
<dbReference type="GO" id="GO:0003677">
    <property type="term" value="F:DNA binding"/>
    <property type="evidence" value="ECO:0007669"/>
    <property type="project" value="UniProtKB-KW"/>
</dbReference>